<organism evidence="2 3">
    <name type="scientific">Mucuna pruriens</name>
    <name type="common">Velvet bean</name>
    <name type="synonym">Dolichos pruriens</name>
    <dbReference type="NCBI Taxonomy" id="157652"/>
    <lineage>
        <taxon>Eukaryota</taxon>
        <taxon>Viridiplantae</taxon>
        <taxon>Streptophyta</taxon>
        <taxon>Embryophyta</taxon>
        <taxon>Tracheophyta</taxon>
        <taxon>Spermatophyta</taxon>
        <taxon>Magnoliopsida</taxon>
        <taxon>eudicotyledons</taxon>
        <taxon>Gunneridae</taxon>
        <taxon>Pentapetalae</taxon>
        <taxon>rosids</taxon>
        <taxon>fabids</taxon>
        <taxon>Fabales</taxon>
        <taxon>Fabaceae</taxon>
        <taxon>Papilionoideae</taxon>
        <taxon>50 kb inversion clade</taxon>
        <taxon>NPAAA clade</taxon>
        <taxon>indigoferoid/millettioid clade</taxon>
        <taxon>Phaseoleae</taxon>
        <taxon>Mucuna</taxon>
    </lineage>
</organism>
<sequence>MALEVTVPACFSISLWRLSLMAPRNLSTSLPSFKNKKVGIASMSVPLPSKRLKETNIKSIILIAISARTGAIKRHGPHQVSNKNQRDIAENENIKRGTREVIEENRRNSDERDNDLQPTTSDFTGIDNLGGKRTRKIPPELRGYKYSFPMFCVAKQYL</sequence>
<gene>
    <name evidence="2" type="ORF">CR513_23792</name>
</gene>
<feature type="non-terminal residue" evidence="2">
    <location>
        <position position="1"/>
    </location>
</feature>
<keyword evidence="3" id="KW-1185">Reference proteome</keyword>
<protein>
    <submittedName>
        <fullName evidence="2">Uncharacterized protein</fullName>
    </submittedName>
</protein>
<dbReference type="EMBL" id="QJKJ01004505">
    <property type="protein sequence ID" value="RDX93889.1"/>
    <property type="molecule type" value="Genomic_DNA"/>
</dbReference>
<proteinExistence type="predicted"/>
<reference evidence="2" key="1">
    <citation type="submission" date="2018-05" db="EMBL/GenBank/DDBJ databases">
        <title>Draft genome of Mucuna pruriens seed.</title>
        <authorList>
            <person name="Nnadi N.E."/>
            <person name="Vos R."/>
            <person name="Hasami M.H."/>
            <person name="Devisetty U.K."/>
            <person name="Aguiy J.C."/>
        </authorList>
    </citation>
    <scope>NUCLEOTIDE SEQUENCE [LARGE SCALE GENOMIC DNA]</scope>
    <source>
        <strain evidence="2">JCA_2017</strain>
    </source>
</reference>
<evidence type="ECO:0000313" key="3">
    <source>
        <dbReference type="Proteomes" id="UP000257109"/>
    </source>
</evidence>
<name>A0A371GTM0_MUCPR</name>
<feature type="compositionally biased region" description="Basic and acidic residues" evidence="1">
    <location>
        <begin position="84"/>
        <end position="115"/>
    </location>
</feature>
<feature type="region of interest" description="Disordered" evidence="1">
    <location>
        <begin position="75"/>
        <end position="136"/>
    </location>
</feature>
<accession>A0A371GTM0</accession>
<evidence type="ECO:0000256" key="1">
    <source>
        <dbReference type="SAM" id="MobiDB-lite"/>
    </source>
</evidence>
<comment type="caution">
    <text evidence="2">The sequence shown here is derived from an EMBL/GenBank/DDBJ whole genome shotgun (WGS) entry which is preliminary data.</text>
</comment>
<dbReference type="AlphaFoldDB" id="A0A371GTM0"/>
<dbReference type="Proteomes" id="UP000257109">
    <property type="component" value="Unassembled WGS sequence"/>
</dbReference>
<evidence type="ECO:0000313" key="2">
    <source>
        <dbReference type="EMBL" id="RDX93889.1"/>
    </source>
</evidence>